<dbReference type="Proteomes" id="UP000663823">
    <property type="component" value="Unassembled WGS sequence"/>
</dbReference>
<dbReference type="InterPro" id="IPR017853">
    <property type="entry name" value="GH"/>
</dbReference>
<evidence type="ECO:0000313" key="4">
    <source>
        <dbReference type="EMBL" id="CAF3885376.1"/>
    </source>
</evidence>
<dbReference type="AlphaFoldDB" id="A0A814IB77"/>
<comment type="caution">
    <text evidence="3">The sequence shown here is derived from an EMBL/GenBank/DDBJ whole genome shotgun (WGS) entry which is preliminary data.</text>
</comment>
<name>A0A814IB77_9BILA</name>
<dbReference type="GO" id="GO:0004553">
    <property type="term" value="F:hydrolase activity, hydrolyzing O-glycosyl compounds"/>
    <property type="evidence" value="ECO:0007669"/>
    <property type="project" value="TreeGrafter"/>
</dbReference>
<dbReference type="InterPro" id="IPR051923">
    <property type="entry name" value="Glycosyl_Hydrolase_39"/>
</dbReference>
<dbReference type="OrthoDB" id="9976151at2759"/>
<dbReference type="InterPro" id="IPR024655">
    <property type="entry name" value="Asl1_glyco_hydro_catalytic"/>
</dbReference>
<accession>A0A814IB77</accession>
<organism evidence="3 5">
    <name type="scientific">Rotaria sordida</name>
    <dbReference type="NCBI Taxonomy" id="392033"/>
    <lineage>
        <taxon>Eukaryota</taxon>
        <taxon>Metazoa</taxon>
        <taxon>Spiralia</taxon>
        <taxon>Gnathifera</taxon>
        <taxon>Rotifera</taxon>
        <taxon>Eurotatoria</taxon>
        <taxon>Bdelloidea</taxon>
        <taxon>Philodinida</taxon>
        <taxon>Philodinidae</taxon>
        <taxon>Rotaria</taxon>
    </lineage>
</organism>
<dbReference type="Proteomes" id="UP000663882">
    <property type="component" value="Unassembled WGS sequence"/>
</dbReference>
<dbReference type="PANTHER" id="PTHR12631">
    <property type="entry name" value="ALPHA-L-IDURONIDASE"/>
    <property type="match status" value="1"/>
</dbReference>
<protein>
    <recommendedName>
        <fullName evidence="2">Asl1-like glycosyl hydrolase catalytic domain-containing protein</fullName>
    </recommendedName>
</protein>
<feature type="signal peptide" evidence="1">
    <location>
        <begin position="1"/>
        <end position="20"/>
    </location>
</feature>
<dbReference type="Pfam" id="PF11790">
    <property type="entry name" value="Glyco_hydro_cc"/>
    <property type="match status" value="1"/>
</dbReference>
<keyword evidence="1" id="KW-0732">Signal</keyword>
<feature type="domain" description="Asl1-like glycosyl hydrolase catalytic" evidence="2">
    <location>
        <begin position="206"/>
        <end position="305"/>
    </location>
</feature>
<dbReference type="Gene3D" id="3.20.20.80">
    <property type="entry name" value="Glycosidases"/>
    <property type="match status" value="1"/>
</dbReference>
<proteinExistence type="predicted"/>
<gene>
    <name evidence="4" type="ORF">OTI717_LOCUS22980</name>
    <name evidence="3" type="ORF">RFH988_LOCUS15307</name>
</gene>
<dbReference type="PANTHER" id="PTHR12631:SF10">
    <property type="entry name" value="BETA-XYLOSIDASE-LIKE PROTEIN-RELATED"/>
    <property type="match status" value="1"/>
</dbReference>
<dbReference type="EMBL" id="CAJOAX010004016">
    <property type="protein sequence ID" value="CAF3885376.1"/>
    <property type="molecule type" value="Genomic_DNA"/>
</dbReference>
<evidence type="ECO:0000313" key="5">
    <source>
        <dbReference type="Proteomes" id="UP000663882"/>
    </source>
</evidence>
<reference evidence="3" key="1">
    <citation type="submission" date="2021-02" db="EMBL/GenBank/DDBJ databases">
        <authorList>
            <person name="Nowell W R."/>
        </authorList>
    </citation>
    <scope>NUCLEOTIDE SEQUENCE</scope>
</reference>
<sequence length="340" mass="39014">MLKYVIIAILLVTSSTGVSGSWRLLGLNISPQWLQPHEYESYADEILGLGPSIVRWNFNIDPFSGYVLDPITWTPVDFQSRYVPLLNAFSARGIEVSIVLIVGRQQIDDAKHGHYSFDYLGQAYAYTCAQITRDWLIPSGIRNVELGNEYNDDASWPDPYSNKMESAQQYMKMLKPAYTAVKSEYNKDGGYSHVMMMGLSMCDSDYLNALYLNGLQSYTDKINFHPYDFYETVDNIGPKVNEMLTVMRRYGDGDKQIWLTEYGAQAIPGNQYEMDKQAVFVHTSIRTMHVWTPQVQRAFWFNLQDFMNGDMPVQYGLKDLNFHRKPSYQAFIEQAAEGDS</sequence>
<evidence type="ECO:0000256" key="1">
    <source>
        <dbReference type="SAM" id="SignalP"/>
    </source>
</evidence>
<dbReference type="EMBL" id="CAJNOO010000741">
    <property type="protein sequence ID" value="CAF1023201.1"/>
    <property type="molecule type" value="Genomic_DNA"/>
</dbReference>
<evidence type="ECO:0000259" key="2">
    <source>
        <dbReference type="Pfam" id="PF11790"/>
    </source>
</evidence>
<dbReference type="SUPFAM" id="SSF51445">
    <property type="entry name" value="(Trans)glycosidases"/>
    <property type="match status" value="1"/>
</dbReference>
<feature type="chain" id="PRO_5035600569" description="Asl1-like glycosyl hydrolase catalytic domain-containing protein" evidence="1">
    <location>
        <begin position="21"/>
        <end position="340"/>
    </location>
</feature>
<evidence type="ECO:0000313" key="3">
    <source>
        <dbReference type="EMBL" id="CAF1023201.1"/>
    </source>
</evidence>